<proteinExistence type="predicted"/>
<reference evidence="3" key="1">
    <citation type="submission" date="2021-06" db="EMBL/GenBank/DDBJ databases">
        <authorList>
            <person name="Kallberg Y."/>
            <person name="Tangrot J."/>
            <person name="Rosling A."/>
        </authorList>
    </citation>
    <scope>NUCLEOTIDE SEQUENCE</scope>
    <source>
        <strain evidence="3">AZ414A</strain>
    </source>
</reference>
<feature type="domain" description="C2H2-type" evidence="2">
    <location>
        <begin position="95"/>
        <end position="116"/>
    </location>
</feature>
<dbReference type="Proteomes" id="UP000789706">
    <property type="component" value="Unassembled WGS sequence"/>
</dbReference>
<dbReference type="AlphaFoldDB" id="A0A9N8UWS5"/>
<evidence type="ECO:0000313" key="4">
    <source>
        <dbReference type="Proteomes" id="UP000789706"/>
    </source>
</evidence>
<name>A0A9N8UWS5_9GLOM</name>
<evidence type="ECO:0000259" key="2">
    <source>
        <dbReference type="PROSITE" id="PS00028"/>
    </source>
</evidence>
<evidence type="ECO:0000313" key="3">
    <source>
        <dbReference type="EMBL" id="CAG8434527.1"/>
    </source>
</evidence>
<feature type="compositionally biased region" description="Basic residues" evidence="1">
    <location>
        <begin position="140"/>
        <end position="151"/>
    </location>
</feature>
<keyword evidence="4" id="KW-1185">Reference proteome</keyword>
<dbReference type="InterPro" id="IPR039258">
    <property type="entry name" value="ZNF511"/>
</dbReference>
<dbReference type="PROSITE" id="PS00028">
    <property type="entry name" value="ZINC_FINGER_C2H2_1"/>
    <property type="match status" value="1"/>
</dbReference>
<sequence length="265" mass="30919">MEDIILTTTPIYYPTKRKFLPDDPFFELGNLESRAQWLAKNTFIPSQIAEEELGRLVNRKSIICRLQPWCRRNPIEFPSTVSYEAHYNNSHKHVCMQCNKVFPTERWLKLHLMEFHDVFFQIKKEKGIVPFSIRKNQHYKKKKNKFSHKKNRSSELIQTELHKDSPISSKNVTNISPSSPSPNSFNNENSKEDIEISDITESMKKLKMPNMPKAISFGRGHRANGWFGVSHNSLGGALDDNIEVMEDQEIEISHEQMELEDRIES</sequence>
<gene>
    <name evidence="3" type="ORF">DEBURN_LOCUS718</name>
</gene>
<feature type="region of interest" description="Disordered" evidence="1">
    <location>
        <begin position="140"/>
        <end position="193"/>
    </location>
</feature>
<accession>A0A9N8UWS5</accession>
<organism evidence="3 4">
    <name type="scientific">Diversispora eburnea</name>
    <dbReference type="NCBI Taxonomy" id="1213867"/>
    <lineage>
        <taxon>Eukaryota</taxon>
        <taxon>Fungi</taxon>
        <taxon>Fungi incertae sedis</taxon>
        <taxon>Mucoromycota</taxon>
        <taxon>Glomeromycotina</taxon>
        <taxon>Glomeromycetes</taxon>
        <taxon>Diversisporales</taxon>
        <taxon>Diversisporaceae</taxon>
        <taxon>Diversispora</taxon>
    </lineage>
</organism>
<comment type="caution">
    <text evidence="3">The sequence shown here is derived from an EMBL/GenBank/DDBJ whole genome shotgun (WGS) entry which is preliminary data.</text>
</comment>
<feature type="compositionally biased region" description="Low complexity" evidence="1">
    <location>
        <begin position="171"/>
        <end position="188"/>
    </location>
</feature>
<evidence type="ECO:0000256" key="1">
    <source>
        <dbReference type="SAM" id="MobiDB-lite"/>
    </source>
</evidence>
<dbReference type="InterPro" id="IPR013087">
    <property type="entry name" value="Znf_C2H2_type"/>
</dbReference>
<protein>
    <submittedName>
        <fullName evidence="3">5339_t:CDS:1</fullName>
    </submittedName>
</protein>
<dbReference type="OrthoDB" id="18440at2759"/>
<dbReference type="EMBL" id="CAJVPK010000026">
    <property type="protein sequence ID" value="CAG8434527.1"/>
    <property type="molecule type" value="Genomic_DNA"/>
</dbReference>
<dbReference type="PANTHER" id="PTHR21354:SF0">
    <property type="entry name" value="ZINC FINGER PROTEIN 511"/>
    <property type="match status" value="1"/>
</dbReference>
<dbReference type="PANTHER" id="PTHR21354">
    <property type="entry name" value="ZINC FINGER PROTEIN 511"/>
    <property type="match status" value="1"/>
</dbReference>